<dbReference type="RefSeq" id="WP_319833378.1">
    <property type="nucleotide sequence ID" value="NZ_CP138858.1"/>
</dbReference>
<dbReference type="Pfam" id="PF04976">
    <property type="entry name" value="DmsC"/>
    <property type="match status" value="1"/>
</dbReference>
<keyword evidence="2" id="KW-0004">4Fe-4S</keyword>
<feature type="transmembrane region" description="Helical" evidence="7">
    <location>
        <begin position="350"/>
        <end position="368"/>
    </location>
</feature>
<feature type="transmembrane region" description="Helical" evidence="7">
    <location>
        <begin position="319"/>
        <end position="338"/>
    </location>
</feature>
<dbReference type="Gene3D" id="3.30.70.20">
    <property type="match status" value="2"/>
</dbReference>
<evidence type="ECO:0000259" key="8">
    <source>
        <dbReference type="PROSITE" id="PS51379"/>
    </source>
</evidence>
<evidence type="ECO:0000256" key="7">
    <source>
        <dbReference type="SAM" id="Phobius"/>
    </source>
</evidence>
<reference evidence="9 10" key="1">
    <citation type="submission" date="2023-11" db="EMBL/GenBank/DDBJ databases">
        <title>Coraliomargarita sp. nov., isolated from marine algae.</title>
        <authorList>
            <person name="Lee J.K."/>
            <person name="Baek J.H."/>
            <person name="Kim J.M."/>
            <person name="Choi D.G."/>
            <person name="Jeon C.O."/>
        </authorList>
    </citation>
    <scope>NUCLEOTIDE SEQUENCE [LARGE SCALE GENOMIC DNA]</scope>
    <source>
        <strain evidence="9 10">J2-16</strain>
    </source>
</reference>
<dbReference type="PANTHER" id="PTHR43545">
    <property type="entry name" value="FORMATE DEHYDROGENASE, NITRATE-INDUCIBLE, IRON-SULFUR SUBUNIT"/>
    <property type="match status" value="1"/>
</dbReference>
<proteinExistence type="predicted"/>
<organism evidence="9 10">
    <name type="scientific">Coraliomargarita algicola</name>
    <dbReference type="NCBI Taxonomy" id="3092156"/>
    <lineage>
        <taxon>Bacteria</taxon>
        <taxon>Pseudomonadati</taxon>
        <taxon>Verrucomicrobiota</taxon>
        <taxon>Opitutia</taxon>
        <taxon>Puniceicoccales</taxon>
        <taxon>Coraliomargaritaceae</taxon>
        <taxon>Coraliomargarita</taxon>
    </lineage>
</organism>
<dbReference type="GO" id="GO:0016491">
    <property type="term" value="F:oxidoreductase activity"/>
    <property type="evidence" value="ECO:0007669"/>
    <property type="project" value="UniProtKB-KW"/>
</dbReference>
<feature type="transmembrane region" description="Helical" evidence="7">
    <location>
        <begin position="250"/>
        <end position="274"/>
    </location>
</feature>
<dbReference type="PROSITE" id="PS00198">
    <property type="entry name" value="4FE4S_FER_1"/>
    <property type="match status" value="1"/>
</dbReference>
<evidence type="ECO:0000256" key="3">
    <source>
        <dbReference type="ARBA" id="ARBA00022723"/>
    </source>
</evidence>
<dbReference type="Proteomes" id="UP001324993">
    <property type="component" value="Chromosome"/>
</dbReference>
<dbReference type="InterPro" id="IPR051555">
    <property type="entry name" value="FDH_Electron_Transfer_Unit"/>
</dbReference>
<keyword evidence="3" id="KW-0479">Metal-binding</keyword>
<evidence type="ECO:0000256" key="1">
    <source>
        <dbReference type="ARBA" id="ARBA00004196"/>
    </source>
</evidence>
<evidence type="ECO:0000256" key="6">
    <source>
        <dbReference type="ARBA" id="ARBA00023014"/>
    </source>
</evidence>
<dbReference type="InterPro" id="IPR007059">
    <property type="entry name" value="DmsC"/>
</dbReference>
<dbReference type="EC" id="1.8.5.3" evidence="9"/>
<feature type="transmembrane region" description="Helical" evidence="7">
    <location>
        <begin position="481"/>
        <end position="501"/>
    </location>
</feature>
<keyword evidence="10" id="KW-1185">Reference proteome</keyword>
<sequence>MLLKEQGTLQTPVGMFSAQHASATVEPEQAKFYKQLLPLTKPGVGEQYAFKVDLDQCTGCKSCVSACHSLNGLDPHETWRDVGTIHGVDLRGASYTQTVTSACHHCADPACLNGCPVLAYEKDAATGIVRHLDDQCIGCQYCALKCPYDVPKYSKSLGIVRKCDMCHGRLAAGEAPACVQACPTEAISITIVNTLDTLNAARAGAEFLPAAPEAAYTAPTTQYVTQRSIPDAVEAADLYALEPEHGHFPLVLMLVLTQLSVGLYGASIIAAPLFEHSLRVAGFICMAIGLSASTSHLGRPLGAWRAFLGLRRSWLSREILTFGLFSGLAALTTFTGFVDFLPRSLAHYSAWATFIIGLLGVFTSVMIYHDTQRPYWAFPITALKFFGTTVGLSAAMYVFFAAIEGVLSLPALCFMLIGFCSKLVLELTMLGQAQADTMSPAKKTAMLLLYPLRRTTILRFAVCLFGMLCAALLWWSGAPLLISSVSFICLFAAELLERSLFFRAVAAPKMPGGVQ</sequence>
<keyword evidence="9" id="KW-0560">Oxidoreductase</keyword>
<feature type="transmembrane region" description="Helical" evidence="7">
    <location>
        <begin position="375"/>
        <end position="400"/>
    </location>
</feature>
<name>A0ABZ0RMT0_9BACT</name>
<dbReference type="SUPFAM" id="SSF54862">
    <property type="entry name" value="4Fe-4S ferredoxins"/>
    <property type="match status" value="1"/>
</dbReference>
<keyword evidence="6" id="KW-0411">Iron-sulfur</keyword>
<gene>
    <name evidence="9" type="ORF">SH580_02225</name>
</gene>
<evidence type="ECO:0000256" key="5">
    <source>
        <dbReference type="ARBA" id="ARBA00023004"/>
    </source>
</evidence>
<keyword evidence="5" id="KW-0408">Iron</keyword>
<evidence type="ECO:0000313" key="9">
    <source>
        <dbReference type="EMBL" id="WPJ96519.1"/>
    </source>
</evidence>
<feature type="domain" description="4Fe-4S ferredoxin-type" evidence="8">
    <location>
        <begin position="127"/>
        <end position="156"/>
    </location>
</feature>
<keyword evidence="7" id="KW-0812">Transmembrane</keyword>
<keyword evidence="7" id="KW-0472">Membrane</keyword>
<accession>A0ABZ0RMT0</accession>
<dbReference type="Pfam" id="PF13247">
    <property type="entry name" value="Fer4_11"/>
    <property type="match status" value="1"/>
</dbReference>
<protein>
    <submittedName>
        <fullName evidence="9">DmsC/YnfH family molybdoenzyme membrane anchor subunit</fullName>
        <ecNumber evidence="9">1.8.5.3</ecNumber>
    </submittedName>
</protein>
<dbReference type="InterPro" id="IPR017900">
    <property type="entry name" value="4Fe4S_Fe_S_CS"/>
</dbReference>
<dbReference type="PROSITE" id="PS51379">
    <property type="entry name" value="4FE4S_FER_2"/>
    <property type="match status" value="2"/>
</dbReference>
<comment type="subcellular location">
    <subcellularLocation>
        <location evidence="1">Cell envelope</location>
    </subcellularLocation>
</comment>
<feature type="domain" description="4Fe-4S ferredoxin-type" evidence="8">
    <location>
        <begin position="48"/>
        <end position="78"/>
    </location>
</feature>
<keyword evidence="4" id="KW-0677">Repeat</keyword>
<dbReference type="PANTHER" id="PTHR43545:SF6">
    <property type="entry name" value="FORMATE DEHYDROGENASE, NITRATE-INDUCIBLE, IRON-SULFUR SUBUNIT"/>
    <property type="match status" value="1"/>
</dbReference>
<keyword evidence="7" id="KW-1133">Transmembrane helix</keyword>
<feature type="transmembrane region" description="Helical" evidence="7">
    <location>
        <begin position="456"/>
        <end position="475"/>
    </location>
</feature>
<dbReference type="CDD" id="cd16371">
    <property type="entry name" value="DMSOR_beta_like"/>
    <property type="match status" value="1"/>
</dbReference>
<feature type="transmembrane region" description="Helical" evidence="7">
    <location>
        <begin position="406"/>
        <end position="425"/>
    </location>
</feature>
<dbReference type="InterPro" id="IPR017896">
    <property type="entry name" value="4Fe4S_Fe-S-bd"/>
</dbReference>
<dbReference type="EMBL" id="CP138858">
    <property type="protein sequence ID" value="WPJ96519.1"/>
    <property type="molecule type" value="Genomic_DNA"/>
</dbReference>
<evidence type="ECO:0000256" key="2">
    <source>
        <dbReference type="ARBA" id="ARBA00022485"/>
    </source>
</evidence>
<evidence type="ECO:0000256" key="4">
    <source>
        <dbReference type="ARBA" id="ARBA00022737"/>
    </source>
</evidence>
<feature type="transmembrane region" description="Helical" evidence="7">
    <location>
        <begin position="280"/>
        <end position="298"/>
    </location>
</feature>
<evidence type="ECO:0000313" key="10">
    <source>
        <dbReference type="Proteomes" id="UP001324993"/>
    </source>
</evidence>